<dbReference type="GeneID" id="54567711"/>
<dbReference type="Proteomes" id="UP000799537">
    <property type="component" value="Unassembled WGS sequence"/>
</dbReference>
<sequence>MATPSVAPPTLTAYRNTAFAPRFPTQQPPPRAQQPNQFGANENRSRSRGGRQHGGAPYHRIPKPVHTRGLSSRRDRPAARHLLLMARLCTMERILLGFASTIDAGGCAGGCGQ</sequence>
<dbReference type="RefSeq" id="XP_033660964.1">
    <property type="nucleotide sequence ID" value="XM_033814439.1"/>
</dbReference>
<protein>
    <submittedName>
        <fullName evidence="2">Uncharacterized protein</fullName>
    </submittedName>
</protein>
<keyword evidence="3" id="KW-1185">Reference proteome</keyword>
<reference evidence="2" key="1">
    <citation type="journal article" date="2020" name="Stud. Mycol.">
        <title>101 Dothideomycetes genomes: a test case for predicting lifestyles and emergence of pathogens.</title>
        <authorList>
            <person name="Haridas S."/>
            <person name="Albert R."/>
            <person name="Binder M."/>
            <person name="Bloem J."/>
            <person name="Labutti K."/>
            <person name="Salamov A."/>
            <person name="Andreopoulos B."/>
            <person name="Baker S."/>
            <person name="Barry K."/>
            <person name="Bills G."/>
            <person name="Bluhm B."/>
            <person name="Cannon C."/>
            <person name="Castanera R."/>
            <person name="Culley D."/>
            <person name="Daum C."/>
            <person name="Ezra D."/>
            <person name="Gonzalez J."/>
            <person name="Henrissat B."/>
            <person name="Kuo A."/>
            <person name="Liang C."/>
            <person name="Lipzen A."/>
            <person name="Lutzoni F."/>
            <person name="Magnuson J."/>
            <person name="Mondo S."/>
            <person name="Nolan M."/>
            <person name="Ohm R."/>
            <person name="Pangilinan J."/>
            <person name="Park H.-J."/>
            <person name="Ramirez L."/>
            <person name="Alfaro M."/>
            <person name="Sun H."/>
            <person name="Tritt A."/>
            <person name="Yoshinaga Y."/>
            <person name="Zwiers L.-H."/>
            <person name="Turgeon B."/>
            <person name="Goodwin S."/>
            <person name="Spatafora J."/>
            <person name="Crous P."/>
            <person name="Grigoriev I."/>
        </authorList>
    </citation>
    <scope>NUCLEOTIDE SEQUENCE</scope>
    <source>
        <strain evidence="2">ATCC 36951</strain>
    </source>
</reference>
<evidence type="ECO:0000256" key="1">
    <source>
        <dbReference type="SAM" id="MobiDB-lite"/>
    </source>
</evidence>
<proteinExistence type="predicted"/>
<feature type="region of interest" description="Disordered" evidence="1">
    <location>
        <begin position="1"/>
        <end position="76"/>
    </location>
</feature>
<evidence type="ECO:0000313" key="3">
    <source>
        <dbReference type="Proteomes" id="UP000799537"/>
    </source>
</evidence>
<dbReference type="AlphaFoldDB" id="A0A6A6BZC9"/>
<name>A0A6A6BZC9_ZASCE</name>
<accession>A0A6A6BZC9</accession>
<dbReference type="EMBL" id="ML993630">
    <property type="protein sequence ID" value="KAF2160075.1"/>
    <property type="molecule type" value="Genomic_DNA"/>
</dbReference>
<evidence type="ECO:0000313" key="2">
    <source>
        <dbReference type="EMBL" id="KAF2160075.1"/>
    </source>
</evidence>
<organism evidence="2 3">
    <name type="scientific">Zasmidium cellare ATCC 36951</name>
    <dbReference type="NCBI Taxonomy" id="1080233"/>
    <lineage>
        <taxon>Eukaryota</taxon>
        <taxon>Fungi</taxon>
        <taxon>Dikarya</taxon>
        <taxon>Ascomycota</taxon>
        <taxon>Pezizomycotina</taxon>
        <taxon>Dothideomycetes</taxon>
        <taxon>Dothideomycetidae</taxon>
        <taxon>Mycosphaerellales</taxon>
        <taxon>Mycosphaerellaceae</taxon>
        <taxon>Zasmidium</taxon>
    </lineage>
</organism>
<gene>
    <name evidence="2" type="ORF">M409DRAFT_60326</name>
</gene>